<dbReference type="GeneID" id="97241638"/>
<accession>A0A162LYF0</accession>
<dbReference type="Proteomes" id="UP000075787">
    <property type="component" value="Unassembled WGS sequence"/>
</dbReference>
<sequence length="195" mass="21549">MADSLFLREFLRAPLRTGAQQPSSRALAAAMAAEIDPTADGPVVELGPGTGVVTRALLDRGIPEDRLILIELNPSFADHVRRMFPQATVLNGSAFDMRRLITTEIGGGAEPQIAGVVSGLPLRGRPDALRTRLLEDALELARPAAGRFVQFTYWYDSPVPFDRTRVDGRRTRFVPFNLWPASVWTYRRHPDLLTG</sequence>
<gene>
    <name evidence="1" type="ORF">AUP44_02100</name>
</gene>
<dbReference type="RefSeq" id="WP_062761381.1">
    <property type="nucleotide sequence ID" value="NZ_CP121027.1"/>
</dbReference>
<dbReference type="Gene3D" id="3.40.50.150">
    <property type="entry name" value="Vaccinia Virus protein VP39"/>
    <property type="match status" value="1"/>
</dbReference>
<evidence type="ECO:0008006" key="3">
    <source>
        <dbReference type="Google" id="ProtNLM"/>
    </source>
</evidence>
<comment type="caution">
    <text evidence="1">The sequence shown here is derived from an EMBL/GenBank/DDBJ whole genome shotgun (WGS) entry which is preliminary data.</text>
</comment>
<dbReference type="EMBL" id="LPZR01000013">
    <property type="protein sequence ID" value="KYO57562.1"/>
    <property type="molecule type" value="Genomic_DNA"/>
</dbReference>
<name>A0A162LYF0_9PROT</name>
<reference evidence="1 2" key="1">
    <citation type="submission" date="2015-12" db="EMBL/GenBank/DDBJ databases">
        <title>Genome sequence of Tistrella mobilis MCCC 1A02139.</title>
        <authorList>
            <person name="Lu L."/>
            <person name="Lai Q."/>
            <person name="Shao Z."/>
            <person name="Qian P."/>
        </authorList>
    </citation>
    <scope>NUCLEOTIDE SEQUENCE [LARGE SCALE GENOMIC DNA]</scope>
    <source>
        <strain evidence="1 2">MCCC 1A02139</strain>
    </source>
</reference>
<dbReference type="OrthoDB" id="9805585at2"/>
<organism evidence="1 2">
    <name type="scientific">Tistrella mobilis</name>
    <dbReference type="NCBI Taxonomy" id="171437"/>
    <lineage>
        <taxon>Bacteria</taxon>
        <taxon>Pseudomonadati</taxon>
        <taxon>Pseudomonadota</taxon>
        <taxon>Alphaproteobacteria</taxon>
        <taxon>Geminicoccales</taxon>
        <taxon>Geminicoccaceae</taxon>
        <taxon>Tistrella</taxon>
    </lineage>
</organism>
<dbReference type="SUPFAM" id="SSF53335">
    <property type="entry name" value="S-adenosyl-L-methionine-dependent methyltransferases"/>
    <property type="match status" value="1"/>
</dbReference>
<protein>
    <recommendedName>
        <fullName evidence="3">Phospholipid methyltransferase</fullName>
    </recommendedName>
</protein>
<evidence type="ECO:0000313" key="1">
    <source>
        <dbReference type="EMBL" id="KYO57562.1"/>
    </source>
</evidence>
<proteinExistence type="predicted"/>
<dbReference type="InterPro" id="IPR029063">
    <property type="entry name" value="SAM-dependent_MTases_sf"/>
</dbReference>
<dbReference type="CDD" id="cd02440">
    <property type="entry name" value="AdoMet_MTases"/>
    <property type="match status" value="1"/>
</dbReference>
<dbReference type="AlphaFoldDB" id="A0A162LYF0"/>
<evidence type="ECO:0000313" key="2">
    <source>
        <dbReference type="Proteomes" id="UP000075787"/>
    </source>
</evidence>